<feature type="region of interest" description="Disordered" evidence="1">
    <location>
        <begin position="131"/>
        <end position="308"/>
    </location>
</feature>
<keyword evidence="4" id="KW-1185">Reference proteome</keyword>
<evidence type="ECO:0000256" key="2">
    <source>
        <dbReference type="SAM" id="Phobius"/>
    </source>
</evidence>
<dbReference type="OrthoDB" id="3943568at2759"/>
<reference evidence="3" key="1">
    <citation type="submission" date="2021-07" db="EMBL/GenBank/DDBJ databases">
        <title>Elsinoe batatas strain:CRI-CJ2 Genome sequencing and assembly.</title>
        <authorList>
            <person name="Huang L."/>
        </authorList>
    </citation>
    <scope>NUCLEOTIDE SEQUENCE</scope>
    <source>
        <strain evidence="3">CRI-CJ2</strain>
    </source>
</reference>
<organism evidence="3 4">
    <name type="scientific">Elsinoe batatas</name>
    <dbReference type="NCBI Taxonomy" id="2601811"/>
    <lineage>
        <taxon>Eukaryota</taxon>
        <taxon>Fungi</taxon>
        <taxon>Dikarya</taxon>
        <taxon>Ascomycota</taxon>
        <taxon>Pezizomycotina</taxon>
        <taxon>Dothideomycetes</taxon>
        <taxon>Dothideomycetidae</taxon>
        <taxon>Myriangiales</taxon>
        <taxon>Elsinoaceae</taxon>
        <taxon>Elsinoe</taxon>
    </lineage>
</organism>
<dbReference type="AlphaFoldDB" id="A0A8K0PF11"/>
<sequence length="462" mass="48288">MHAVRQGFDATTTNARTTSATSTTSSTASPAMPIETLVPEGSSTFNGKSFAAGFIPGIAIGAALLFGIFFLLARRRRKREEVTEMTTPPASSDGFSSAKAAFARRKTRRQISDPIVQPEFSTRTAFYHYGSPSKTGSDITTSTAPSPPDTSTVEKALPIPHTRKRSSSAYETNTSGLPSTPFSHTTSNFAVPSLFHQTPSPAPPAIPTTTPLPFPPAPPTPKGSTTPPHPLRQKSSQRSLRRQLSRFRKTSAPSPSLAHLSRTSSKRRRVGSWSSGDDRSLSGDERGGNGRESRGTIRVVMSPPRQGPLPMGFGPVLRANMPPPSWAGGAGGGSGGAGAGGVMGPRSGEGDGGGMHPILPEGMAYAHTDLPYPERIVVANMGEKRQGLGVGQGQGSGAGQGQGYNLRTPPRVPGQVQGGLGSPYTPSKHRGGQGAGDRGTTFGEMMERAGVGRQDLERGRGV</sequence>
<feature type="region of interest" description="Disordered" evidence="1">
    <location>
        <begin position="324"/>
        <end position="347"/>
    </location>
</feature>
<keyword evidence="2" id="KW-1133">Transmembrane helix</keyword>
<name>A0A8K0PF11_9PEZI</name>
<keyword evidence="2" id="KW-0472">Membrane</keyword>
<feature type="transmembrane region" description="Helical" evidence="2">
    <location>
        <begin position="50"/>
        <end position="72"/>
    </location>
</feature>
<feature type="compositionally biased region" description="Pro residues" evidence="1">
    <location>
        <begin position="200"/>
        <end position="221"/>
    </location>
</feature>
<protein>
    <submittedName>
        <fullName evidence="3">Uncharacterized protein</fullName>
    </submittedName>
</protein>
<comment type="caution">
    <text evidence="3">The sequence shown here is derived from an EMBL/GenBank/DDBJ whole genome shotgun (WGS) entry which is preliminary data.</text>
</comment>
<feature type="compositionally biased region" description="Low complexity" evidence="1">
    <location>
        <begin position="10"/>
        <end position="31"/>
    </location>
</feature>
<keyword evidence="2" id="KW-0812">Transmembrane</keyword>
<proteinExistence type="predicted"/>
<feature type="compositionally biased region" description="Polar residues" evidence="1">
    <location>
        <begin position="167"/>
        <end position="190"/>
    </location>
</feature>
<evidence type="ECO:0000313" key="3">
    <source>
        <dbReference type="EMBL" id="KAG8623099.1"/>
    </source>
</evidence>
<gene>
    <name evidence="3" type="ORF">KVT40_008075</name>
</gene>
<feature type="region of interest" description="Disordered" evidence="1">
    <location>
        <begin position="1"/>
        <end position="32"/>
    </location>
</feature>
<feature type="region of interest" description="Disordered" evidence="1">
    <location>
        <begin position="411"/>
        <end position="462"/>
    </location>
</feature>
<evidence type="ECO:0000256" key="1">
    <source>
        <dbReference type="SAM" id="MobiDB-lite"/>
    </source>
</evidence>
<feature type="compositionally biased region" description="Basic and acidic residues" evidence="1">
    <location>
        <begin position="276"/>
        <end position="295"/>
    </location>
</feature>
<evidence type="ECO:0000313" key="4">
    <source>
        <dbReference type="Proteomes" id="UP000809789"/>
    </source>
</evidence>
<feature type="compositionally biased region" description="Basic residues" evidence="1">
    <location>
        <begin position="239"/>
        <end position="249"/>
    </location>
</feature>
<feature type="compositionally biased region" description="Gly residues" evidence="1">
    <location>
        <begin position="328"/>
        <end position="343"/>
    </location>
</feature>
<dbReference type="Proteomes" id="UP000809789">
    <property type="component" value="Unassembled WGS sequence"/>
</dbReference>
<accession>A0A8K0PF11</accession>
<dbReference type="EMBL" id="JAESVG020000010">
    <property type="protein sequence ID" value="KAG8623099.1"/>
    <property type="molecule type" value="Genomic_DNA"/>
</dbReference>